<gene>
    <name evidence="1" type="ORF">SS50377_14493</name>
</gene>
<organism evidence="1">
    <name type="scientific">Spironucleus salmonicida</name>
    <dbReference type="NCBI Taxonomy" id="348837"/>
    <lineage>
        <taxon>Eukaryota</taxon>
        <taxon>Metamonada</taxon>
        <taxon>Diplomonadida</taxon>
        <taxon>Hexamitidae</taxon>
        <taxon>Hexamitinae</taxon>
        <taxon>Spironucleus</taxon>
    </lineage>
</organism>
<dbReference type="VEuPathDB" id="GiardiaDB:SS50377_21307"/>
<evidence type="ECO:0000313" key="1">
    <source>
        <dbReference type="EMBL" id="EST45563.1"/>
    </source>
</evidence>
<sequence>MVVSRAYWLSAFLEKSLTVQAAVARNTRSIKRYIGQKHQCILATTKDEINKILSCKEQLKVQIPKDMSIRLVRAELTDNTLSSTKLIGRIIRNHINYTSTITQNTKQHAVLLYIQVPVSRLDRQNCQEQRKKKNIQSHIWISFVVRGVLIRLGKAISTLRTRFAFFIVLRQLRNSNSNREQQEQYLHMSYYLDNSMQVLKFLQLNLGTLIQLYSYKYIASYYMKQLYLERLLLKEHTYLLYNSY</sequence>
<protein>
    <submittedName>
        <fullName evidence="1">Uncharacterized protein</fullName>
    </submittedName>
</protein>
<accession>V6LMW6</accession>
<dbReference type="AlphaFoldDB" id="V6LMW6"/>
<dbReference type="EMBL" id="KI546091">
    <property type="protein sequence ID" value="EST45563.1"/>
    <property type="molecule type" value="Genomic_DNA"/>
</dbReference>
<reference evidence="1" key="1">
    <citation type="journal article" date="2014" name="PLoS Genet.">
        <title>The Genome of Spironucleus salmonicida Highlights a Fish Pathogen Adapted to Fluctuating Environments.</title>
        <authorList>
            <person name="Xu F."/>
            <person name="Jerlstrom-Hultqvist J."/>
            <person name="Einarsson E."/>
            <person name="Astvaldsson A."/>
            <person name="Svard S.G."/>
            <person name="Andersson J.O."/>
        </authorList>
    </citation>
    <scope>NUCLEOTIDE SEQUENCE</scope>
</reference>
<proteinExistence type="predicted"/>
<name>V6LMW6_9EUKA</name>